<dbReference type="InterPro" id="IPR004827">
    <property type="entry name" value="bZIP"/>
</dbReference>
<name>A0A4Q4MYH5_ALTAL</name>
<evidence type="ECO:0000259" key="2">
    <source>
        <dbReference type="PROSITE" id="PS00036"/>
    </source>
</evidence>
<dbReference type="PROSITE" id="PS00036">
    <property type="entry name" value="BZIP_BASIC"/>
    <property type="match status" value="1"/>
</dbReference>
<feature type="region of interest" description="Disordered" evidence="1">
    <location>
        <begin position="1"/>
        <end position="50"/>
    </location>
</feature>
<evidence type="ECO:0000313" key="4">
    <source>
        <dbReference type="Proteomes" id="UP000291422"/>
    </source>
</evidence>
<proteinExistence type="predicted"/>
<dbReference type="EMBL" id="PDXD01000104">
    <property type="protein sequence ID" value="RYN61638.1"/>
    <property type="molecule type" value="Genomic_DNA"/>
</dbReference>
<protein>
    <recommendedName>
        <fullName evidence="2">BZIP domain-containing protein</fullName>
    </recommendedName>
</protein>
<evidence type="ECO:0000256" key="1">
    <source>
        <dbReference type="SAM" id="MobiDB-lite"/>
    </source>
</evidence>
<feature type="compositionally biased region" description="Basic residues" evidence="1">
    <location>
        <begin position="29"/>
        <end position="40"/>
    </location>
</feature>
<feature type="domain" description="BZIP" evidence="2">
    <location>
        <begin position="18"/>
        <end position="33"/>
    </location>
</feature>
<dbReference type="Proteomes" id="UP000291422">
    <property type="component" value="Unassembled WGS sequence"/>
</dbReference>
<dbReference type="GO" id="GO:0003700">
    <property type="term" value="F:DNA-binding transcription factor activity"/>
    <property type="evidence" value="ECO:0007669"/>
    <property type="project" value="InterPro"/>
</dbReference>
<gene>
    <name evidence="3" type="ORF">AA0117_g12957</name>
</gene>
<feature type="compositionally biased region" description="Basic and acidic residues" evidence="1">
    <location>
        <begin position="41"/>
        <end position="50"/>
    </location>
</feature>
<sequence length="163" mass="18057">MDSLLVPQAEEVQDRRERRKMQNRIAQRNYRKKKKKKRANHHVETVPEASERTRLDCAPCLQGNQAASSPSPSGLQESNAGLDCAHLISPASPLDSWRVDLEAFRDASPFAAGYSAMAGEGANTYACEHFAPSVLQSCDNCQTSSSQQAVHDETMMGSTVRWY</sequence>
<comment type="caution">
    <text evidence="3">The sequence shown here is derived from an EMBL/GenBank/DDBJ whole genome shotgun (WGS) entry which is preliminary data.</text>
</comment>
<reference evidence="4" key="1">
    <citation type="journal article" date="2019" name="bioRxiv">
        <title>Genomics, evolutionary history and diagnostics of the Alternaria alternata species group including apple and Asian pear pathotypes.</title>
        <authorList>
            <person name="Armitage A.D."/>
            <person name="Cockerton H.M."/>
            <person name="Sreenivasaprasad S."/>
            <person name="Woodhall J.W."/>
            <person name="Lane C.R."/>
            <person name="Harrison R.J."/>
            <person name="Clarkson J.P."/>
        </authorList>
    </citation>
    <scope>NUCLEOTIDE SEQUENCE [LARGE SCALE GENOMIC DNA]</scope>
    <source>
        <strain evidence="4">FERA 1177</strain>
    </source>
</reference>
<evidence type="ECO:0000313" key="3">
    <source>
        <dbReference type="EMBL" id="RYN61638.1"/>
    </source>
</evidence>
<dbReference type="CDD" id="cd14688">
    <property type="entry name" value="bZIP_YAP"/>
    <property type="match status" value="1"/>
</dbReference>
<dbReference type="AlphaFoldDB" id="A0A4Q4MYH5"/>
<organism evidence="3 4">
    <name type="scientific">Alternaria alternata</name>
    <name type="common">Alternaria rot fungus</name>
    <name type="synonym">Torula alternata</name>
    <dbReference type="NCBI Taxonomy" id="5599"/>
    <lineage>
        <taxon>Eukaryota</taxon>
        <taxon>Fungi</taxon>
        <taxon>Dikarya</taxon>
        <taxon>Ascomycota</taxon>
        <taxon>Pezizomycotina</taxon>
        <taxon>Dothideomycetes</taxon>
        <taxon>Pleosporomycetidae</taxon>
        <taxon>Pleosporales</taxon>
        <taxon>Pleosporineae</taxon>
        <taxon>Pleosporaceae</taxon>
        <taxon>Alternaria</taxon>
        <taxon>Alternaria sect. Alternaria</taxon>
        <taxon>Alternaria alternata complex</taxon>
    </lineage>
</organism>
<accession>A0A4Q4MYH5</accession>